<feature type="domain" description="DUF2427" evidence="3">
    <location>
        <begin position="93"/>
        <end position="198"/>
    </location>
</feature>
<dbReference type="EMBL" id="BTGD01000027">
    <property type="protein sequence ID" value="GMM59213.1"/>
    <property type="molecule type" value="Genomic_DNA"/>
</dbReference>
<feature type="signal peptide" evidence="2">
    <location>
        <begin position="1"/>
        <end position="19"/>
    </location>
</feature>
<feature type="transmembrane region" description="Helical" evidence="1">
    <location>
        <begin position="336"/>
        <end position="358"/>
    </location>
</feature>
<feature type="transmembrane region" description="Helical" evidence="1">
    <location>
        <begin position="395"/>
        <end position="415"/>
    </location>
</feature>
<sequence length="620" mass="68598">MKLRLLLLCAAGAAAPAAAMDIHTMDSDNMLDNHLHMPVPAVTGALVGPLEESGDSSAAPAPAPVPYAPIHAHGVPILERHGLSAAERAYWEQYSTLTYFTSPDGNRAALHFHIAATLITLFVTYPLSLVLSSVGSPWFLPVLTLNMGLSVSSMVCAGVFAVSFPQMDWYKGPAYFGTCIALFVLVLVHWAAAVLSRIAKYVLGEEEYESVSTEDIPMEQFSMDDAATALASKDVSPPTSNEDSLPPSNSHDLSFDVDLEMDDPAKYIPAPKKSVQTRFLHSRVFAHPWVRALAASFGSLAAALFHLINYPLLVYYFFNACVGLATGNRLGQGSRIFNLLAHWIKGAVFLLLGVVSLARYCGVGRSRGWAWNSVAYTNDQRFKSRALKFMPRGTLTMEFIESFLIFFYGSTNIFLEHLAASADGLTAWTAKDLQHVSIAFMYIGTGLCGLLTEIKLNKWRYTTALRARNLDSTKVYAATPGFSPNPFPTMTIFWTGILMSQHAQASHTSTQIHMQWGYLLSYGSFFRIFTFLILYFKPPTDESPTKPLTEIVTSLCLLAGGLIFMESTDQVVEAMDYRGYTPMFTFNVSVGVVALFMAWIMILCMWREWLLQCRSERQRV</sequence>
<dbReference type="AlphaFoldDB" id="A0AAV5S7D8"/>
<feature type="transmembrane region" description="Helical" evidence="1">
    <location>
        <begin position="138"/>
        <end position="162"/>
    </location>
</feature>
<proteinExistence type="predicted"/>
<keyword evidence="6" id="KW-1185">Reference proteome</keyword>
<dbReference type="PANTHER" id="PTHR31685:SF3">
    <property type="entry name" value="INTEGRAL MEMBRANE PROTEIN (AFU_ORTHOLOGUE AFUA_6G12730)"/>
    <property type="match status" value="1"/>
</dbReference>
<feature type="transmembrane region" description="Helical" evidence="1">
    <location>
        <begin position="516"/>
        <end position="536"/>
    </location>
</feature>
<keyword evidence="1" id="KW-0812">Transmembrane</keyword>
<evidence type="ECO:0000313" key="5">
    <source>
        <dbReference type="EMBL" id="GMM59213.1"/>
    </source>
</evidence>
<gene>
    <name evidence="5" type="ORF">DAKH74_058300</name>
</gene>
<dbReference type="InterPro" id="IPR018827">
    <property type="entry name" value="YTP1_C"/>
</dbReference>
<feature type="transmembrane region" description="Helical" evidence="1">
    <location>
        <begin position="548"/>
        <end position="565"/>
    </location>
</feature>
<feature type="transmembrane region" description="Helical" evidence="1">
    <location>
        <begin position="585"/>
        <end position="606"/>
    </location>
</feature>
<evidence type="ECO:0000259" key="3">
    <source>
        <dbReference type="Pfam" id="PF10348"/>
    </source>
</evidence>
<keyword evidence="1" id="KW-1133">Transmembrane helix</keyword>
<dbReference type="InterPro" id="IPR018825">
    <property type="entry name" value="DUF2427"/>
</dbReference>
<name>A0AAV5S7D8_MAUHU</name>
<reference evidence="5 6" key="1">
    <citation type="journal article" date="2023" name="Elife">
        <title>Identification of key yeast species and microbe-microbe interactions impacting larval growth of Drosophila in the wild.</title>
        <authorList>
            <person name="Mure A."/>
            <person name="Sugiura Y."/>
            <person name="Maeda R."/>
            <person name="Honda K."/>
            <person name="Sakurai N."/>
            <person name="Takahashi Y."/>
            <person name="Watada M."/>
            <person name="Katoh T."/>
            <person name="Gotoh A."/>
            <person name="Gotoh Y."/>
            <person name="Taniguchi I."/>
            <person name="Nakamura K."/>
            <person name="Hayashi T."/>
            <person name="Katayama T."/>
            <person name="Uemura T."/>
            <person name="Hattori Y."/>
        </authorList>
    </citation>
    <scope>NUCLEOTIDE SEQUENCE [LARGE SCALE GENOMIC DNA]</scope>
    <source>
        <strain evidence="5 6">KH-74</strain>
    </source>
</reference>
<keyword evidence="2" id="KW-0732">Signal</keyword>
<evidence type="ECO:0000259" key="4">
    <source>
        <dbReference type="Pfam" id="PF10355"/>
    </source>
</evidence>
<comment type="caution">
    <text evidence="5">The sequence shown here is derived from an EMBL/GenBank/DDBJ whole genome shotgun (WGS) entry which is preliminary data.</text>
</comment>
<feature type="transmembrane region" description="Helical" evidence="1">
    <location>
        <begin position="475"/>
        <end position="496"/>
    </location>
</feature>
<accession>A0AAV5S7D8</accession>
<feature type="transmembrane region" description="Helical" evidence="1">
    <location>
        <begin position="174"/>
        <end position="195"/>
    </location>
</feature>
<organism evidence="5 6">
    <name type="scientific">Maudiozyma humilis</name>
    <name type="common">Sour dough yeast</name>
    <name type="synonym">Kazachstania humilis</name>
    <dbReference type="NCBI Taxonomy" id="51915"/>
    <lineage>
        <taxon>Eukaryota</taxon>
        <taxon>Fungi</taxon>
        <taxon>Dikarya</taxon>
        <taxon>Ascomycota</taxon>
        <taxon>Saccharomycotina</taxon>
        <taxon>Saccharomycetes</taxon>
        <taxon>Saccharomycetales</taxon>
        <taxon>Saccharomycetaceae</taxon>
        <taxon>Maudiozyma</taxon>
    </lineage>
</organism>
<evidence type="ECO:0000313" key="6">
    <source>
        <dbReference type="Proteomes" id="UP001377567"/>
    </source>
</evidence>
<evidence type="ECO:0000256" key="1">
    <source>
        <dbReference type="SAM" id="Phobius"/>
    </source>
</evidence>
<dbReference type="PANTHER" id="PTHR31685">
    <property type="entry name" value="INTEGRAL MEMBRANE PROTEIN (AFU_ORTHOLOGUE AFUA_6G12730)-RELATED"/>
    <property type="match status" value="1"/>
</dbReference>
<evidence type="ECO:0000256" key="2">
    <source>
        <dbReference type="SAM" id="SignalP"/>
    </source>
</evidence>
<protein>
    <submittedName>
        <fullName evidence="5">Tvs1 protein</fullName>
    </submittedName>
</protein>
<feature type="chain" id="PRO_5043686138" evidence="2">
    <location>
        <begin position="20"/>
        <end position="620"/>
    </location>
</feature>
<dbReference type="Pfam" id="PF10348">
    <property type="entry name" value="DUF2427"/>
    <property type="match status" value="1"/>
</dbReference>
<dbReference type="Proteomes" id="UP001377567">
    <property type="component" value="Unassembled WGS sequence"/>
</dbReference>
<feature type="transmembrane region" description="Helical" evidence="1">
    <location>
        <begin position="110"/>
        <end position="131"/>
    </location>
</feature>
<feature type="domain" description="Protein YTP1-like C-terminal" evidence="4">
    <location>
        <begin position="316"/>
        <end position="607"/>
    </location>
</feature>
<keyword evidence="1" id="KW-0472">Membrane</keyword>
<feature type="transmembrane region" description="Helical" evidence="1">
    <location>
        <begin position="292"/>
        <end position="316"/>
    </location>
</feature>
<dbReference type="Pfam" id="PF10355">
    <property type="entry name" value="Ytp1"/>
    <property type="match status" value="1"/>
</dbReference>
<feature type="transmembrane region" description="Helical" evidence="1">
    <location>
        <begin position="435"/>
        <end position="454"/>
    </location>
</feature>